<dbReference type="Gene3D" id="2.30.30.220">
    <property type="entry name" value="SspB-like"/>
    <property type="match status" value="1"/>
</dbReference>
<keyword evidence="3" id="KW-1185">Reference proteome</keyword>
<dbReference type="AlphaFoldDB" id="A0A7Y4LB72"/>
<sequence length="137" mass="15028">MLPPSSKPYLVNAIYEWCVDQGYTPYMMVKVDKHCRVPQAYVRDGSIVLNVNPEAVKDFVMSDGWVGFTARFNGVAQMVSFPITAIAAVYARETQEGMGFEVTEYQGDDSPSDDGDADADASSSNTPPKKPTFSLVE</sequence>
<dbReference type="GO" id="GO:0005829">
    <property type="term" value="C:cytosol"/>
    <property type="evidence" value="ECO:0007669"/>
    <property type="project" value="TreeGrafter"/>
</dbReference>
<reference evidence="2 3" key="1">
    <citation type="submission" date="2020-05" db="EMBL/GenBank/DDBJ databases">
        <authorList>
            <person name="Niu N."/>
        </authorList>
    </citation>
    <scope>NUCLEOTIDE SEQUENCE [LARGE SCALE GENOMIC DNA]</scope>
    <source>
        <strain evidence="2 3">LMG10982</strain>
    </source>
</reference>
<dbReference type="GO" id="GO:0006508">
    <property type="term" value="P:proteolysis"/>
    <property type="evidence" value="ECO:0007669"/>
    <property type="project" value="UniProtKB-KW"/>
</dbReference>
<dbReference type="GO" id="GO:0005840">
    <property type="term" value="C:ribosome"/>
    <property type="evidence" value="ECO:0007669"/>
    <property type="project" value="TreeGrafter"/>
</dbReference>
<name>A0A7Y4LB72_9BURK</name>
<feature type="region of interest" description="Disordered" evidence="1">
    <location>
        <begin position="100"/>
        <end position="137"/>
    </location>
</feature>
<comment type="caution">
    <text evidence="2">The sequence shown here is derived from an EMBL/GenBank/DDBJ whole genome shotgun (WGS) entry which is preliminary data.</text>
</comment>
<proteinExistence type="predicted"/>
<dbReference type="Pfam" id="PF04386">
    <property type="entry name" value="SspB"/>
    <property type="match status" value="1"/>
</dbReference>
<dbReference type="Proteomes" id="UP000541421">
    <property type="component" value="Unassembled WGS sequence"/>
</dbReference>
<dbReference type="PIRSF" id="PIRSF005276">
    <property type="entry name" value="SspB"/>
    <property type="match status" value="1"/>
</dbReference>
<feature type="compositionally biased region" description="Acidic residues" evidence="1">
    <location>
        <begin position="106"/>
        <end position="119"/>
    </location>
</feature>
<accession>A0A7Y4LB72</accession>
<keyword evidence="2" id="KW-0378">Hydrolase</keyword>
<organism evidence="2 3">
    <name type="scientific">Pelistega europaea</name>
    <dbReference type="NCBI Taxonomy" id="106147"/>
    <lineage>
        <taxon>Bacteria</taxon>
        <taxon>Pseudomonadati</taxon>
        <taxon>Pseudomonadota</taxon>
        <taxon>Betaproteobacteria</taxon>
        <taxon>Burkholderiales</taxon>
        <taxon>Alcaligenaceae</taxon>
        <taxon>Pelistega</taxon>
    </lineage>
</organism>
<protein>
    <submittedName>
        <fullName evidence="2">ClpXP protease specificity-enhancing factor</fullName>
    </submittedName>
</protein>
<dbReference type="GO" id="GO:0045732">
    <property type="term" value="P:positive regulation of protein catabolic process"/>
    <property type="evidence" value="ECO:0007669"/>
    <property type="project" value="TreeGrafter"/>
</dbReference>
<dbReference type="EMBL" id="JABGBO010000011">
    <property type="protein sequence ID" value="NOL50365.1"/>
    <property type="molecule type" value="Genomic_DNA"/>
</dbReference>
<keyword evidence="2" id="KW-0645">Protease</keyword>
<dbReference type="PANTHER" id="PTHR37486:SF1">
    <property type="entry name" value="STRINGENT STARVATION PROTEIN B"/>
    <property type="match status" value="1"/>
</dbReference>
<dbReference type="InterPro" id="IPR036760">
    <property type="entry name" value="SspB-like_sf"/>
</dbReference>
<gene>
    <name evidence="2" type="ORF">HKX40_09515</name>
</gene>
<dbReference type="SUPFAM" id="SSF101738">
    <property type="entry name" value="SspB-like"/>
    <property type="match status" value="1"/>
</dbReference>
<evidence type="ECO:0000256" key="1">
    <source>
        <dbReference type="SAM" id="MobiDB-lite"/>
    </source>
</evidence>
<dbReference type="PANTHER" id="PTHR37486">
    <property type="entry name" value="STRINGENT STARVATION PROTEIN B"/>
    <property type="match status" value="1"/>
</dbReference>
<dbReference type="GO" id="GO:0008233">
    <property type="term" value="F:peptidase activity"/>
    <property type="evidence" value="ECO:0007669"/>
    <property type="project" value="UniProtKB-KW"/>
</dbReference>
<evidence type="ECO:0000313" key="2">
    <source>
        <dbReference type="EMBL" id="NOL50365.1"/>
    </source>
</evidence>
<dbReference type="NCBIfam" id="NF008769">
    <property type="entry name" value="PRK11798.2-5"/>
    <property type="match status" value="1"/>
</dbReference>
<dbReference type="RefSeq" id="WP_171589349.1">
    <property type="nucleotide sequence ID" value="NZ_JABGBO010000011.1"/>
</dbReference>
<evidence type="ECO:0000313" key="3">
    <source>
        <dbReference type="Proteomes" id="UP000541421"/>
    </source>
</evidence>
<dbReference type="InterPro" id="IPR007481">
    <property type="entry name" value="SspB"/>
</dbReference>